<protein>
    <recommendedName>
        <fullName evidence="3">Phage-related baseplate assembly protein</fullName>
    </recommendedName>
</protein>
<reference evidence="1 2" key="1">
    <citation type="submission" date="2016-05" db="EMBL/GenBank/DDBJ databases">
        <title>Microbial solvent formation.</title>
        <authorList>
            <person name="Poehlein A."/>
            <person name="Montoya Solano J.D."/>
            <person name="Flitsch S."/>
            <person name="Krabben P."/>
            <person name="Duerre P."/>
            <person name="Daniel R."/>
        </authorList>
    </citation>
    <scope>NUCLEOTIDE SEQUENCE [LARGE SCALE GENOMIC DNA]</scope>
    <source>
        <strain evidence="1 2">DSM 2619</strain>
    </source>
</reference>
<dbReference type="AlphaFoldDB" id="A0A1S8T7Y9"/>
<accession>A0A1S8T7Y9</accession>
<evidence type="ECO:0000313" key="1">
    <source>
        <dbReference type="EMBL" id="OOM73575.1"/>
    </source>
</evidence>
<dbReference type="EMBL" id="LZZM01000213">
    <property type="protein sequence ID" value="OOM73575.1"/>
    <property type="molecule type" value="Genomic_DNA"/>
</dbReference>
<keyword evidence="2" id="KW-1185">Reference proteome</keyword>
<gene>
    <name evidence="1" type="ORF">CLPUN_44710</name>
</gene>
<proteinExistence type="predicted"/>
<evidence type="ECO:0000313" key="2">
    <source>
        <dbReference type="Proteomes" id="UP000190890"/>
    </source>
</evidence>
<evidence type="ECO:0008006" key="3">
    <source>
        <dbReference type="Google" id="ProtNLM"/>
    </source>
</evidence>
<dbReference type="STRING" id="29367.CLPUN_44710"/>
<comment type="caution">
    <text evidence="1">The sequence shown here is derived from an EMBL/GenBank/DDBJ whole genome shotgun (WGS) entry which is preliminary data.</text>
</comment>
<name>A0A1S8T7Y9_9CLOT</name>
<dbReference type="Proteomes" id="UP000190890">
    <property type="component" value="Unassembled WGS sequence"/>
</dbReference>
<organism evidence="1 2">
    <name type="scientific">Clostridium puniceum</name>
    <dbReference type="NCBI Taxonomy" id="29367"/>
    <lineage>
        <taxon>Bacteria</taxon>
        <taxon>Bacillati</taxon>
        <taxon>Bacillota</taxon>
        <taxon>Clostridia</taxon>
        <taxon>Eubacteriales</taxon>
        <taxon>Clostridiaceae</taxon>
        <taxon>Clostridium</taxon>
    </lineage>
</organism>
<sequence>MDYKVLKNLKKFHEAGGDDAGYHDTDYFYYEIERRYILEIGSKINYKQKNLYVREYEGYSDKQQIFYKYKLCRKNGLWQDIIYNKLLRGATLEGKVLSVKEELVKLHLDIDENQNEEEAFWFPFLPPSVNIMYSMPLIGTSVRLYFPNESSEKPIIIGCARKNGEDCEKTAEPSKRYYETEHGSEIGMIPDALTIKGGSTEPLSISFEDNVGVTFTSPKKLSLNAGGEIEINTSRYVRINGASQISMTKGSTSNGVSIEGEFHIKANNVIKNGSCREVFAPYKGGV</sequence>